<dbReference type="Pfam" id="PF00067">
    <property type="entry name" value="p450"/>
    <property type="match status" value="1"/>
</dbReference>
<accession>A0A0N0XWV6</accession>
<evidence type="ECO:0000313" key="4">
    <source>
        <dbReference type="Proteomes" id="UP000037982"/>
    </source>
</evidence>
<proteinExistence type="inferred from homology"/>
<dbReference type="InterPro" id="IPR002397">
    <property type="entry name" value="Cyt_P450_B"/>
</dbReference>
<dbReference type="GO" id="GO:0020037">
    <property type="term" value="F:heme binding"/>
    <property type="evidence" value="ECO:0007669"/>
    <property type="project" value="InterPro"/>
</dbReference>
<reference evidence="4" key="1">
    <citation type="submission" date="2015-07" db="EMBL/GenBank/DDBJ databases">
        <authorList>
            <person name="Ju K.-S."/>
            <person name="Doroghazi J.R."/>
            <person name="Metcalf W.W."/>
        </authorList>
    </citation>
    <scope>NUCLEOTIDE SEQUENCE [LARGE SCALE GENOMIC DNA]</scope>
    <source>
        <strain evidence="4">NRRL ISP-5002</strain>
    </source>
</reference>
<name>A0A0N0XWV6_9ACTN</name>
<dbReference type="InterPro" id="IPR036396">
    <property type="entry name" value="Cyt_P450_sf"/>
</dbReference>
<gene>
    <name evidence="3" type="ORF">ADL29_12720</name>
</gene>
<dbReference type="AlphaFoldDB" id="A0A0N0XWV6"/>
<dbReference type="GO" id="GO:0016705">
    <property type="term" value="F:oxidoreductase activity, acting on paired donors, with incorporation or reduction of molecular oxygen"/>
    <property type="evidence" value="ECO:0007669"/>
    <property type="project" value="InterPro"/>
</dbReference>
<dbReference type="EMBL" id="LGKG01000101">
    <property type="protein sequence ID" value="KPC64364.1"/>
    <property type="molecule type" value="Genomic_DNA"/>
</dbReference>
<dbReference type="GO" id="GO:0004497">
    <property type="term" value="F:monooxygenase activity"/>
    <property type="evidence" value="ECO:0007669"/>
    <property type="project" value="UniProtKB-KW"/>
</dbReference>
<sequence length="386" mass="43536">MAFPLQYDPLSPETLADPYPLYAKLRERQPIFWHEQMQSWVVTRYRDCREVLRNNELFARDGRRVGQEVPEFQQSVQTLDPPTQQPLRSLFVNTLHAQDTESIGNRARRRVDRIFERNLDKEQFDWMLEVAAPVSLSITAELMGVEEPELRPYVEVSEALAYRMDAGLRPQAVPPGDEARKKFNAIVDSWFETQDRPGALKAIRAEADRARVPDHYMRNTTAVTFNASFGTLYATAGNVALALLQRPDVLAQFQDESLLAPGVHELIRFDGPAQGTSRFAMRRTVLQNQVIEPGQTVLTLTAAANRDPEQFPSPDQIILDRKPNQHLGFGWGPHACLGQMFGELAIGALVGGLLEAPRPLRLAGEPTRRSTATVRCLAELPVTFRQ</sequence>
<dbReference type="InterPro" id="IPR017972">
    <property type="entry name" value="Cyt_P450_CS"/>
</dbReference>
<keyword evidence="2" id="KW-0503">Monooxygenase</keyword>
<keyword evidence="2" id="KW-0560">Oxidoreductase</keyword>
<dbReference type="PATRIC" id="fig|66876.3.peg.2802"/>
<dbReference type="GO" id="GO:0005506">
    <property type="term" value="F:iron ion binding"/>
    <property type="evidence" value="ECO:0007669"/>
    <property type="project" value="InterPro"/>
</dbReference>
<organism evidence="3 4">
    <name type="scientific">Streptomyces chattanoogensis</name>
    <dbReference type="NCBI Taxonomy" id="66876"/>
    <lineage>
        <taxon>Bacteria</taxon>
        <taxon>Bacillati</taxon>
        <taxon>Actinomycetota</taxon>
        <taxon>Actinomycetes</taxon>
        <taxon>Kitasatosporales</taxon>
        <taxon>Streptomycetaceae</taxon>
        <taxon>Streptomyces</taxon>
    </lineage>
</organism>
<comment type="similarity">
    <text evidence="1 2">Belongs to the cytochrome P450 family.</text>
</comment>
<dbReference type="PANTHER" id="PTHR46696">
    <property type="entry name" value="P450, PUTATIVE (EUROFUNG)-RELATED"/>
    <property type="match status" value="1"/>
</dbReference>
<dbReference type="PRINTS" id="PR00359">
    <property type="entry name" value="BP450"/>
</dbReference>
<dbReference type="Proteomes" id="UP000037982">
    <property type="component" value="Unassembled WGS sequence"/>
</dbReference>
<comment type="caution">
    <text evidence="3">The sequence shown here is derived from an EMBL/GenBank/DDBJ whole genome shotgun (WGS) entry which is preliminary data.</text>
</comment>
<evidence type="ECO:0000256" key="2">
    <source>
        <dbReference type="RuleBase" id="RU000461"/>
    </source>
</evidence>
<dbReference type="SUPFAM" id="SSF48264">
    <property type="entry name" value="Cytochrome P450"/>
    <property type="match status" value="1"/>
</dbReference>
<evidence type="ECO:0000256" key="1">
    <source>
        <dbReference type="ARBA" id="ARBA00010617"/>
    </source>
</evidence>
<dbReference type="PROSITE" id="PS00086">
    <property type="entry name" value="CYTOCHROME_P450"/>
    <property type="match status" value="1"/>
</dbReference>
<dbReference type="RefSeq" id="WP_053923768.1">
    <property type="nucleotide sequence ID" value="NZ_LGKG01000101.1"/>
</dbReference>
<protein>
    <submittedName>
        <fullName evidence="3">Cytochrome P450</fullName>
    </submittedName>
</protein>
<keyword evidence="2" id="KW-0408">Iron</keyword>
<dbReference type="PANTHER" id="PTHR46696:SF1">
    <property type="entry name" value="CYTOCHROME P450 YJIB-RELATED"/>
    <property type="match status" value="1"/>
</dbReference>
<keyword evidence="4" id="KW-1185">Reference proteome</keyword>
<evidence type="ECO:0000313" key="3">
    <source>
        <dbReference type="EMBL" id="KPC64364.1"/>
    </source>
</evidence>
<dbReference type="InterPro" id="IPR001128">
    <property type="entry name" value="Cyt_P450"/>
</dbReference>
<dbReference type="Gene3D" id="1.10.630.10">
    <property type="entry name" value="Cytochrome P450"/>
    <property type="match status" value="1"/>
</dbReference>
<keyword evidence="2" id="KW-0479">Metal-binding</keyword>
<keyword evidence="2" id="KW-0349">Heme</keyword>